<sequence length="143" mass="14984">MEKRISAAEARQPPHLLSVPTVSESPQHDGDHSHNGKAVGFVLAVEKLKAGAMAVEAVTAALVELEENDSGSLDTVGAIVVDQEGNVAAAVSSGGLAMKHPGRVGQVIASSLTPYRGMFKSRLEDFLDTQKTVGCPLRVWLLG</sequence>
<feature type="region of interest" description="Disordered" evidence="4">
    <location>
        <begin position="1"/>
        <end position="35"/>
    </location>
</feature>
<evidence type="ECO:0000256" key="2">
    <source>
        <dbReference type="PIRSR" id="PIRSR600246-1"/>
    </source>
</evidence>
<keyword evidence="6" id="KW-1185">Reference proteome</keyword>
<evidence type="ECO:0000256" key="1">
    <source>
        <dbReference type="ARBA" id="ARBA00010872"/>
    </source>
</evidence>
<dbReference type="GO" id="GO:0004298">
    <property type="term" value="F:threonine-type endopeptidase activity"/>
    <property type="evidence" value="ECO:0007669"/>
    <property type="project" value="TreeGrafter"/>
</dbReference>
<dbReference type="OrthoDB" id="77601at2759"/>
<feature type="site" description="Cleavage; by autolysis" evidence="3">
    <location>
        <begin position="74"/>
        <end position="75"/>
    </location>
</feature>
<gene>
    <name evidence="5" type="ORF">JZ751_010956</name>
</gene>
<dbReference type="PANTHER" id="PTHR10188:SF8">
    <property type="entry name" value="THREONINE ASPARTASE 1"/>
    <property type="match status" value="1"/>
</dbReference>
<accession>A0A8T2P6K4</accession>
<evidence type="ECO:0000256" key="3">
    <source>
        <dbReference type="PIRSR" id="PIRSR600246-3"/>
    </source>
</evidence>
<comment type="caution">
    <text evidence="5">The sequence shown here is derived from an EMBL/GenBank/DDBJ whole genome shotgun (WGS) entry which is preliminary data.</text>
</comment>
<evidence type="ECO:0000313" key="6">
    <source>
        <dbReference type="Proteomes" id="UP000824540"/>
    </source>
</evidence>
<dbReference type="Gene3D" id="3.60.20.30">
    <property type="entry name" value="(Glycosyl)asparaginase"/>
    <property type="match status" value="1"/>
</dbReference>
<protein>
    <submittedName>
        <fullName evidence="5">Uncharacterized protein</fullName>
    </submittedName>
</protein>
<dbReference type="EMBL" id="JAFBMS010000020">
    <property type="protein sequence ID" value="KAG9344287.1"/>
    <property type="molecule type" value="Genomic_DNA"/>
</dbReference>
<dbReference type="PANTHER" id="PTHR10188">
    <property type="entry name" value="L-ASPARAGINASE"/>
    <property type="match status" value="1"/>
</dbReference>
<dbReference type="InterPro" id="IPR029055">
    <property type="entry name" value="Ntn_hydrolases_N"/>
</dbReference>
<evidence type="ECO:0000256" key="4">
    <source>
        <dbReference type="SAM" id="MobiDB-lite"/>
    </source>
</evidence>
<comment type="similarity">
    <text evidence="1">Belongs to the Ntn-hydrolase family.</text>
</comment>
<dbReference type="Pfam" id="PF01112">
    <property type="entry name" value="Asparaginase_2"/>
    <property type="match status" value="1"/>
</dbReference>
<organism evidence="5 6">
    <name type="scientific">Albula glossodonta</name>
    <name type="common">roundjaw bonefish</name>
    <dbReference type="NCBI Taxonomy" id="121402"/>
    <lineage>
        <taxon>Eukaryota</taxon>
        <taxon>Metazoa</taxon>
        <taxon>Chordata</taxon>
        <taxon>Craniata</taxon>
        <taxon>Vertebrata</taxon>
        <taxon>Euteleostomi</taxon>
        <taxon>Actinopterygii</taxon>
        <taxon>Neopterygii</taxon>
        <taxon>Teleostei</taxon>
        <taxon>Albuliformes</taxon>
        <taxon>Albulidae</taxon>
        <taxon>Albula</taxon>
    </lineage>
</organism>
<name>A0A8T2P6K4_9TELE</name>
<dbReference type="GO" id="GO:0005737">
    <property type="term" value="C:cytoplasm"/>
    <property type="evidence" value="ECO:0007669"/>
    <property type="project" value="TreeGrafter"/>
</dbReference>
<dbReference type="AlphaFoldDB" id="A0A8T2P6K4"/>
<evidence type="ECO:0000313" key="5">
    <source>
        <dbReference type="EMBL" id="KAG9344287.1"/>
    </source>
</evidence>
<proteinExistence type="inferred from homology"/>
<dbReference type="GO" id="GO:0051604">
    <property type="term" value="P:protein maturation"/>
    <property type="evidence" value="ECO:0007669"/>
    <property type="project" value="TreeGrafter"/>
</dbReference>
<dbReference type="InterPro" id="IPR000246">
    <property type="entry name" value="Peptidase_T2"/>
</dbReference>
<feature type="active site" description="Nucleophile" evidence="2">
    <location>
        <position position="75"/>
    </location>
</feature>
<reference evidence="5" key="1">
    <citation type="thesis" date="2021" institute="BYU ScholarsArchive" country="Provo, UT, USA">
        <title>Applications of and Algorithms for Genome Assembly and Genomic Analyses with an Emphasis on Marine Teleosts.</title>
        <authorList>
            <person name="Pickett B.D."/>
        </authorList>
    </citation>
    <scope>NUCLEOTIDE SEQUENCE</scope>
    <source>
        <strain evidence="5">HI-2016</strain>
    </source>
</reference>
<dbReference type="SUPFAM" id="SSF56235">
    <property type="entry name" value="N-terminal nucleophile aminohydrolases (Ntn hydrolases)"/>
    <property type="match status" value="1"/>
</dbReference>
<dbReference type="Proteomes" id="UP000824540">
    <property type="component" value="Unassembled WGS sequence"/>
</dbReference>